<keyword evidence="14" id="KW-1185">Reference proteome</keyword>
<name>A0A9N9R0P9_9NEOP</name>
<sequence>MRDYGRGVRGICGTEKKRAVGVETLKNKMKEFDLDLDKDVIAVTTNEASSVKFSRCELVRELILHGFPRPQLENWVCLIEGESSGRTDVIGGPDSDGSYDHGLFQINDRYWCSHDRPGKGCNVLCSDLRSENISLASKCAKEIYRQSGFDAWVAWRHECREKLPNIHHCGI</sequence>
<reference evidence="13" key="2">
    <citation type="submission" date="2022-10" db="EMBL/GenBank/DDBJ databases">
        <authorList>
            <consortium name="ENA_rothamsted_submissions"/>
            <consortium name="culmorum"/>
            <person name="King R."/>
        </authorList>
    </citation>
    <scope>NUCLEOTIDE SEQUENCE</scope>
</reference>
<dbReference type="GO" id="GO:0042742">
    <property type="term" value="P:defense response to bacterium"/>
    <property type="evidence" value="ECO:0007669"/>
    <property type="project" value="UniProtKB-KW"/>
</dbReference>
<evidence type="ECO:0000256" key="9">
    <source>
        <dbReference type="ARBA" id="ARBA00023295"/>
    </source>
</evidence>
<accession>A0A9N9R0P9</accession>
<comment type="similarity">
    <text evidence="2 11">Belongs to the glycosyl hydrolase 22 family.</text>
</comment>
<dbReference type="EMBL" id="OU893348">
    <property type="protein sequence ID" value="CAG9787218.1"/>
    <property type="molecule type" value="Genomic_DNA"/>
</dbReference>
<dbReference type="OrthoDB" id="17373at2759"/>
<protein>
    <recommendedName>
        <fullName evidence="4">Lysozyme</fullName>
        <ecNumber evidence="3">3.2.1.17</ecNumber>
    </recommendedName>
    <alternativeName>
        <fullName evidence="10">1,4-beta-N-acetylmuramidase</fullName>
    </alternativeName>
</protein>
<proteinExistence type="inferred from homology"/>
<organism evidence="13 14">
    <name type="scientific">Diatraea saccharalis</name>
    <name type="common">sugarcane borer</name>
    <dbReference type="NCBI Taxonomy" id="40085"/>
    <lineage>
        <taxon>Eukaryota</taxon>
        <taxon>Metazoa</taxon>
        <taxon>Ecdysozoa</taxon>
        <taxon>Arthropoda</taxon>
        <taxon>Hexapoda</taxon>
        <taxon>Insecta</taxon>
        <taxon>Pterygota</taxon>
        <taxon>Neoptera</taxon>
        <taxon>Endopterygota</taxon>
        <taxon>Lepidoptera</taxon>
        <taxon>Glossata</taxon>
        <taxon>Ditrysia</taxon>
        <taxon>Pyraloidea</taxon>
        <taxon>Crambidae</taxon>
        <taxon>Crambinae</taxon>
        <taxon>Diatraea</taxon>
    </lineage>
</organism>
<dbReference type="PANTHER" id="PTHR11407:SF63">
    <property type="entry name" value="LYSOZYME C"/>
    <property type="match status" value="1"/>
</dbReference>
<evidence type="ECO:0000256" key="6">
    <source>
        <dbReference type="ARBA" id="ARBA00022638"/>
    </source>
</evidence>
<dbReference type="PRINTS" id="PR00137">
    <property type="entry name" value="LYSOZYME"/>
</dbReference>
<evidence type="ECO:0000313" key="14">
    <source>
        <dbReference type="Proteomes" id="UP001153714"/>
    </source>
</evidence>
<dbReference type="GO" id="GO:0031640">
    <property type="term" value="P:killing of cells of another organism"/>
    <property type="evidence" value="ECO:0007669"/>
    <property type="project" value="UniProtKB-KW"/>
</dbReference>
<gene>
    <name evidence="13" type="ORF">DIATSA_LOCUS5113</name>
</gene>
<dbReference type="EC" id="3.2.1.17" evidence="3"/>
<keyword evidence="6" id="KW-0081">Bacteriolytic enzyme</keyword>
<evidence type="ECO:0000256" key="4">
    <source>
        <dbReference type="ARBA" id="ARBA00020438"/>
    </source>
</evidence>
<dbReference type="AlphaFoldDB" id="A0A9N9R0P9"/>
<evidence type="ECO:0000259" key="12">
    <source>
        <dbReference type="PROSITE" id="PS00128"/>
    </source>
</evidence>
<evidence type="ECO:0000256" key="7">
    <source>
        <dbReference type="ARBA" id="ARBA00022801"/>
    </source>
</evidence>
<evidence type="ECO:0000313" key="13">
    <source>
        <dbReference type="EMBL" id="CAG9787218.1"/>
    </source>
</evidence>
<keyword evidence="5" id="KW-0929">Antimicrobial</keyword>
<dbReference type="GO" id="GO:0003796">
    <property type="term" value="F:lysozyme activity"/>
    <property type="evidence" value="ECO:0007669"/>
    <property type="project" value="UniProtKB-EC"/>
</dbReference>
<evidence type="ECO:0000256" key="5">
    <source>
        <dbReference type="ARBA" id="ARBA00022529"/>
    </source>
</evidence>
<dbReference type="Proteomes" id="UP001153714">
    <property type="component" value="Chromosome 17"/>
</dbReference>
<dbReference type="PROSITE" id="PS51348">
    <property type="entry name" value="GLYCOSYL_HYDROL_F22_2"/>
    <property type="match status" value="1"/>
</dbReference>
<evidence type="ECO:0000256" key="1">
    <source>
        <dbReference type="ARBA" id="ARBA00000632"/>
    </source>
</evidence>
<dbReference type="PROSITE" id="PS00128">
    <property type="entry name" value="GLYCOSYL_HYDROL_F22_1"/>
    <property type="match status" value="1"/>
</dbReference>
<dbReference type="InterPro" id="IPR019799">
    <property type="entry name" value="Glyco_hydro_22_CS"/>
</dbReference>
<reference evidence="13" key="1">
    <citation type="submission" date="2021-12" db="EMBL/GenBank/DDBJ databases">
        <authorList>
            <person name="King R."/>
        </authorList>
    </citation>
    <scope>NUCLEOTIDE SEQUENCE</scope>
</reference>
<dbReference type="PRINTS" id="PR00135">
    <property type="entry name" value="LYZLACT"/>
</dbReference>
<dbReference type="InterPro" id="IPR023346">
    <property type="entry name" value="Lysozyme-like_dom_sf"/>
</dbReference>
<dbReference type="CDD" id="cd16899">
    <property type="entry name" value="LYZ_C_invert"/>
    <property type="match status" value="1"/>
</dbReference>
<evidence type="ECO:0000256" key="8">
    <source>
        <dbReference type="ARBA" id="ARBA00023157"/>
    </source>
</evidence>
<evidence type="ECO:0000256" key="2">
    <source>
        <dbReference type="ARBA" id="ARBA00010859"/>
    </source>
</evidence>
<dbReference type="SMART" id="SM00263">
    <property type="entry name" value="LYZ1"/>
    <property type="match status" value="1"/>
</dbReference>
<evidence type="ECO:0000256" key="11">
    <source>
        <dbReference type="RuleBase" id="RU004440"/>
    </source>
</evidence>
<keyword evidence="7" id="KW-0378">Hydrolase</keyword>
<dbReference type="Pfam" id="PF00062">
    <property type="entry name" value="Lys"/>
    <property type="match status" value="1"/>
</dbReference>
<dbReference type="PANTHER" id="PTHR11407">
    <property type="entry name" value="LYSOZYME C"/>
    <property type="match status" value="1"/>
</dbReference>
<keyword evidence="8" id="KW-1015">Disulfide bond</keyword>
<feature type="domain" description="Glycosyl hydrolases family 22 (GH22)" evidence="12">
    <location>
        <begin position="121"/>
        <end position="139"/>
    </location>
</feature>
<keyword evidence="9" id="KW-0326">Glycosidase</keyword>
<dbReference type="FunFam" id="1.10.530.10:FF:000001">
    <property type="entry name" value="Lysozyme C"/>
    <property type="match status" value="1"/>
</dbReference>
<evidence type="ECO:0000256" key="3">
    <source>
        <dbReference type="ARBA" id="ARBA00012732"/>
    </source>
</evidence>
<dbReference type="Gene3D" id="1.10.530.10">
    <property type="match status" value="1"/>
</dbReference>
<comment type="catalytic activity">
    <reaction evidence="1">
        <text>Hydrolysis of (1-&gt;4)-beta-linkages between N-acetylmuramic acid and N-acetyl-D-glucosamine residues in a peptidoglycan and between N-acetyl-D-glucosamine residues in chitodextrins.</text>
        <dbReference type="EC" id="3.2.1.17"/>
    </reaction>
</comment>
<evidence type="ECO:0000256" key="10">
    <source>
        <dbReference type="ARBA" id="ARBA00031262"/>
    </source>
</evidence>
<dbReference type="SUPFAM" id="SSF53955">
    <property type="entry name" value="Lysozyme-like"/>
    <property type="match status" value="1"/>
</dbReference>
<dbReference type="InterPro" id="IPR001916">
    <property type="entry name" value="Glyco_hydro_22"/>
</dbReference>
<dbReference type="InterPro" id="IPR000974">
    <property type="entry name" value="Glyco_hydro_22_lys"/>
</dbReference>